<feature type="transmembrane region" description="Helical" evidence="1">
    <location>
        <begin position="183"/>
        <end position="212"/>
    </location>
</feature>
<sequence>MGKNTRTEGLVCKSLSREKQVLAILDRMQFQSNGGKGLRHDVSAGSLSVESSGSPIQHRDNGSHRAWEGLWCEFWKMEGWIRCGITSVLLSQVIIVSLLAWRAGKPPALQNSYFAVFLLSLSLSILLLIRWFGDYFPRVGNVLLSYMYWVLFIDIIFVYVILFRTLNNFFSKSKPMQDSFRGLVNLGSLGLTLFILGMLLCVATFMAHLIYFPGCERWYVLRVWCMKFIRSYSVRSTGFGMAVMLVSAVLGHSVVKNNVTIEQGIKLTLILSLCAVVASFVRGIVGWVNTVEKDRLELMKKLEEYSEMRGLRHENLNKLDVAGLLSGLQNIVRTVELCQRTVVLGYPWVALVPEVLVEAFVVTQVQWLTQGYAVDEFISPKEGVKSEINDAFRAFFLDLKKRSRSFDLYEYVRCELSRSADEKNGQPNSFKLGDELIVVSLMESTLRVPRCLG</sequence>
<evidence type="ECO:0000313" key="2">
    <source>
        <dbReference type="EMBL" id="MDT0248903.1"/>
    </source>
</evidence>
<evidence type="ECO:0000256" key="1">
    <source>
        <dbReference type="SAM" id="Phobius"/>
    </source>
</evidence>
<dbReference type="RefSeq" id="WP_311372761.1">
    <property type="nucleotide sequence ID" value="NZ_JAMZMH010000007.1"/>
</dbReference>
<name>A0AAE4K3C3_9ACTO</name>
<feature type="transmembrane region" description="Helical" evidence="1">
    <location>
        <begin position="79"/>
        <end position="101"/>
    </location>
</feature>
<proteinExistence type="predicted"/>
<organism evidence="2 3">
    <name type="scientific">Actinomyces oris</name>
    <dbReference type="NCBI Taxonomy" id="544580"/>
    <lineage>
        <taxon>Bacteria</taxon>
        <taxon>Bacillati</taxon>
        <taxon>Actinomycetota</taxon>
        <taxon>Actinomycetes</taxon>
        <taxon>Actinomycetales</taxon>
        <taxon>Actinomycetaceae</taxon>
        <taxon>Actinomyces</taxon>
    </lineage>
</organism>
<keyword evidence="1" id="KW-0812">Transmembrane</keyword>
<feature type="transmembrane region" description="Helical" evidence="1">
    <location>
        <begin position="113"/>
        <end position="133"/>
    </location>
</feature>
<keyword evidence="1" id="KW-1133">Transmembrane helix</keyword>
<comment type="caution">
    <text evidence="2">The sequence shown here is derived from an EMBL/GenBank/DDBJ whole genome shotgun (WGS) entry which is preliminary data.</text>
</comment>
<keyword evidence="1" id="KW-0472">Membrane</keyword>
<dbReference type="EMBL" id="JAMZMH010000007">
    <property type="protein sequence ID" value="MDT0248903.1"/>
    <property type="molecule type" value="Genomic_DNA"/>
</dbReference>
<dbReference type="AlphaFoldDB" id="A0AAE4K3C3"/>
<feature type="transmembrane region" description="Helical" evidence="1">
    <location>
        <begin position="232"/>
        <end position="255"/>
    </location>
</feature>
<gene>
    <name evidence="2" type="ORF">RMW62_07380</name>
</gene>
<evidence type="ECO:0000313" key="3">
    <source>
        <dbReference type="Proteomes" id="UP001180729"/>
    </source>
</evidence>
<feature type="transmembrane region" description="Helical" evidence="1">
    <location>
        <begin position="267"/>
        <end position="288"/>
    </location>
</feature>
<dbReference type="Proteomes" id="UP001180729">
    <property type="component" value="Unassembled WGS sequence"/>
</dbReference>
<feature type="transmembrane region" description="Helical" evidence="1">
    <location>
        <begin position="145"/>
        <end position="162"/>
    </location>
</feature>
<reference evidence="2" key="1">
    <citation type="submission" date="2022-06" db="EMBL/GenBank/DDBJ databases">
        <title>Draft Genome Sequences of Three Actinomyces oris Strains, Isolated from Healthy Human Feces.</title>
        <authorList>
            <person name="Ye Y."/>
            <person name="Liu C."/>
            <person name="Zhao J."/>
            <person name="Xu J."/>
            <person name="Huang H."/>
            <person name="Wang B."/>
            <person name="Wei J."/>
            <person name="Jing X."/>
        </authorList>
    </citation>
    <scope>NUCLEOTIDE SEQUENCE</scope>
    <source>
        <strain evidence="2">CNGBCC1803368</strain>
    </source>
</reference>
<protein>
    <submittedName>
        <fullName evidence="2">Uncharacterized protein</fullName>
    </submittedName>
</protein>
<accession>A0AAE4K3C3</accession>